<dbReference type="SUPFAM" id="SSF88659">
    <property type="entry name" value="Sigma3 and sigma4 domains of RNA polymerase sigma factors"/>
    <property type="match status" value="1"/>
</dbReference>
<organism evidence="6 7">
    <name type="scientific">Tahibacter soli</name>
    <dbReference type="NCBI Taxonomy" id="2983605"/>
    <lineage>
        <taxon>Bacteria</taxon>
        <taxon>Pseudomonadati</taxon>
        <taxon>Pseudomonadota</taxon>
        <taxon>Gammaproteobacteria</taxon>
        <taxon>Lysobacterales</taxon>
        <taxon>Rhodanobacteraceae</taxon>
        <taxon>Tahibacter</taxon>
    </lineage>
</organism>
<proteinExistence type="inferred from homology"/>
<keyword evidence="7" id="KW-1185">Reference proteome</keyword>
<dbReference type="GO" id="GO:0006352">
    <property type="term" value="P:DNA-templated transcription initiation"/>
    <property type="evidence" value="ECO:0007669"/>
    <property type="project" value="InterPro"/>
</dbReference>
<evidence type="ECO:0000313" key="6">
    <source>
        <dbReference type="EMBL" id="MDC8011609.1"/>
    </source>
</evidence>
<dbReference type="Proteomes" id="UP001139971">
    <property type="component" value="Unassembled WGS sequence"/>
</dbReference>
<reference evidence="6" key="1">
    <citation type="submission" date="2023-02" db="EMBL/GenBank/DDBJ databases">
        <title>Tahibacter soli sp. nov. isolated from soil.</title>
        <authorList>
            <person name="Baek J.H."/>
            <person name="Lee J.K."/>
            <person name="Choi D.G."/>
            <person name="Jeon C.O."/>
        </authorList>
    </citation>
    <scope>NUCLEOTIDE SEQUENCE</scope>
    <source>
        <strain evidence="6">BL</strain>
    </source>
</reference>
<dbReference type="InterPro" id="IPR036388">
    <property type="entry name" value="WH-like_DNA-bd_sf"/>
</dbReference>
<dbReference type="AlphaFoldDB" id="A0A9X4BIY3"/>
<keyword evidence="3" id="KW-0731">Sigma factor</keyword>
<comment type="caution">
    <text evidence="6">The sequence shown here is derived from an EMBL/GenBank/DDBJ whole genome shotgun (WGS) entry which is preliminary data.</text>
</comment>
<dbReference type="Gene3D" id="1.10.1740.10">
    <property type="match status" value="1"/>
</dbReference>
<keyword evidence="2" id="KW-0805">Transcription regulation</keyword>
<gene>
    <name evidence="6" type="ORF">OD750_003510</name>
</gene>
<evidence type="ECO:0000256" key="3">
    <source>
        <dbReference type="ARBA" id="ARBA00023082"/>
    </source>
</evidence>
<keyword evidence="4" id="KW-0804">Transcription</keyword>
<dbReference type="SUPFAM" id="SSF88946">
    <property type="entry name" value="Sigma2 domain of RNA polymerase sigma factors"/>
    <property type="match status" value="1"/>
</dbReference>
<protein>
    <submittedName>
        <fullName evidence="6">ECF-type sigma factor</fullName>
    </submittedName>
</protein>
<accession>A0A9X4BIY3</accession>
<evidence type="ECO:0000259" key="5">
    <source>
        <dbReference type="Pfam" id="PF07638"/>
    </source>
</evidence>
<dbReference type="InterPro" id="IPR014284">
    <property type="entry name" value="RNA_pol_sigma-70_dom"/>
</dbReference>
<evidence type="ECO:0000313" key="7">
    <source>
        <dbReference type="Proteomes" id="UP001139971"/>
    </source>
</evidence>
<evidence type="ECO:0000256" key="4">
    <source>
        <dbReference type="ARBA" id="ARBA00023163"/>
    </source>
</evidence>
<dbReference type="InterPro" id="IPR053812">
    <property type="entry name" value="HTH_Sigma70_ECF-like"/>
</dbReference>
<dbReference type="RefSeq" id="WP_263542825.1">
    <property type="nucleotide sequence ID" value="NZ_JAOVZO020000003.1"/>
</dbReference>
<dbReference type="NCBIfam" id="TIGR02999">
    <property type="entry name" value="Sig-70_X6"/>
    <property type="match status" value="1"/>
</dbReference>
<comment type="similarity">
    <text evidence="1">Belongs to the sigma-70 factor family. ECF subfamily.</text>
</comment>
<evidence type="ECO:0000256" key="2">
    <source>
        <dbReference type="ARBA" id="ARBA00023015"/>
    </source>
</evidence>
<dbReference type="EMBL" id="JAOVZO020000003">
    <property type="protein sequence ID" value="MDC8011609.1"/>
    <property type="molecule type" value="Genomic_DNA"/>
</dbReference>
<dbReference type="InterPro" id="IPR039425">
    <property type="entry name" value="RNA_pol_sigma-70-like"/>
</dbReference>
<dbReference type="PANTHER" id="PTHR43133:SF39">
    <property type="entry name" value="SIMILAR TO RNA POLYMERASE SIGMA-E FACTOR"/>
    <property type="match status" value="1"/>
</dbReference>
<dbReference type="Pfam" id="PF07638">
    <property type="entry name" value="Sigma70_ECF"/>
    <property type="match status" value="1"/>
</dbReference>
<dbReference type="InterPro" id="IPR013325">
    <property type="entry name" value="RNA_pol_sigma_r2"/>
</dbReference>
<dbReference type="Gene3D" id="1.10.10.10">
    <property type="entry name" value="Winged helix-like DNA-binding domain superfamily/Winged helix DNA-binding domain"/>
    <property type="match status" value="1"/>
</dbReference>
<dbReference type="InterPro" id="IPR013324">
    <property type="entry name" value="RNA_pol_sigma_r3/r4-like"/>
</dbReference>
<dbReference type="GO" id="GO:0016987">
    <property type="term" value="F:sigma factor activity"/>
    <property type="evidence" value="ECO:0007669"/>
    <property type="project" value="UniProtKB-KW"/>
</dbReference>
<dbReference type="InterPro" id="IPR011517">
    <property type="entry name" value="RNA_pol_sigma70_ECF-like"/>
</dbReference>
<name>A0A9X4BIY3_9GAMM</name>
<feature type="domain" description="RNA polymerase sigma-70 ECF-like HTH" evidence="5">
    <location>
        <begin position="3"/>
        <end position="183"/>
    </location>
</feature>
<sequence length="183" mass="20841">MNDDITQLLRTHHEGDRAAFDRLIPLVYDRLCAIARRQLARGYRDATLDTGALVQEAYFQLIDETGVPWQDRGHFFAICARTMRRIMVDFARKRQAAKRGGGVAAESLDPDMAASDEQSALLLSVDAALEQLNRVNERLSRVVECRFFAGMTEEETAQAMNTSLRSVQRDWMRARAWLHKALN</sequence>
<dbReference type="PANTHER" id="PTHR43133">
    <property type="entry name" value="RNA POLYMERASE ECF-TYPE SIGMA FACTO"/>
    <property type="match status" value="1"/>
</dbReference>
<evidence type="ECO:0000256" key="1">
    <source>
        <dbReference type="ARBA" id="ARBA00010641"/>
    </source>
</evidence>
<dbReference type="NCBIfam" id="TIGR02937">
    <property type="entry name" value="sigma70-ECF"/>
    <property type="match status" value="1"/>
</dbReference>